<reference evidence="1 2" key="1">
    <citation type="journal article" date="2023" name="Life. Sci Alliance">
        <title>Evolutionary insights into 3D genome organization and epigenetic landscape of Vigna mungo.</title>
        <authorList>
            <person name="Junaid A."/>
            <person name="Singh B."/>
            <person name="Bhatia S."/>
        </authorList>
    </citation>
    <scope>NUCLEOTIDE SEQUENCE [LARGE SCALE GENOMIC DNA]</scope>
    <source>
        <strain evidence="1">Urdbean</strain>
    </source>
</reference>
<name>A0AAQ3RW43_VIGMU</name>
<dbReference type="Proteomes" id="UP001374535">
    <property type="component" value="Chromosome 6"/>
</dbReference>
<organism evidence="1 2">
    <name type="scientific">Vigna mungo</name>
    <name type="common">Black gram</name>
    <name type="synonym">Phaseolus mungo</name>
    <dbReference type="NCBI Taxonomy" id="3915"/>
    <lineage>
        <taxon>Eukaryota</taxon>
        <taxon>Viridiplantae</taxon>
        <taxon>Streptophyta</taxon>
        <taxon>Embryophyta</taxon>
        <taxon>Tracheophyta</taxon>
        <taxon>Spermatophyta</taxon>
        <taxon>Magnoliopsida</taxon>
        <taxon>eudicotyledons</taxon>
        <taxon>Gunneridae</taxon>
        <taxon>Pentapetalae</taxon>
        <taxon>rosids</taxon>
        <taxon>fabids</taxon>
        <taxon>Fabales</taxon>
        <taxon>Fabaceae</taxon>
        <taxon>Papilionoideae</taxon>
        <taxon>50 kb inversion clade</taxon>
        <taxon>NPAAA clade</taxon>
        <taxon>indigoferoid/millettioid clade</taxon>
        <taxon>Phaseoleae</taxon>
        <taxon>Vigna</taxon>
    </lineage>
</organism>
<feature type="non-terminal residue" evidence="1">
    <location>
        <position position="114"/>
    </location>
</feature>
<evidence type="ECO:0000313" key="2">
    <source>
        <dbReference type="Proteomes" id="UP001374535"/>
    </source>
</evidence>
<evidence type="ECO:0000313" key="1">
    <source>
        <dbReference type="EMBL" id="WVZ06466.1"/>
    </source>
</evidence>
<gene>
    <name evidence="1" type="ORF">V8G54_019812</name>
</gene>
<protein>
    <submittedName>
        <fullName evidence="1">Uncharacterized protein</fullName>
    </submittedName>
</protein>
<proteinExistence type="predicted"/>
<accession>A0AAQ3RW43</accession>
<sequence length="114" mass="13150">MATFSELNKLYVSFAKYFISELYREKHKAVKSCRHLSQGCIGVGIWRCFCLTLCFHTVIQSHCFRVCLSVHVLFGNPNIISSFRIGVLPFHSTKRCSISQTTFSFMPYKLQNIT</sequence>
<dbReference type="AlphaFoldDB" id="A0AAQ3RW43"/>
<keyword evidence="2" id="KW-1185">Reference proteome</keyword>
<dbReference type="EMBL" id="CP144695">
    <property type="protein sequence ID" value="WVZ06466.1"/>
    <property type="molecule type" value="Genomic_DNA"/>
</dbReference>